<protein>
    <submittedName>
        <fullName evidence="3">Uncharacterized protein</fullName>
    </submittedName>
</protein>
<evidence type="ECO:0000313" key="4">
    <source>
        <dbReference type="Proteomes" id="UP000236728"/>
    </source>
</evidence>
<feature type="region of interest" description="Disordered" evidence="1">
    <location>
        <begin position="111"/>
        <end position="156"/>
    </location>
</feature>
<accession>A0A1H5YPI0</accession>
<organism evidence="3 4">
    <name type="scientific">Bryocella elongata</name>
    <dbReference type="NCBI Taxonomy" id="863522"/>
    <lineage>
        <taxon>Bacteria</taxon>
        <taxon>Pseudomonadati</taxon>
        <taxon>Acidobacteriota</taxon>
        <taxon>Terriglobia</taxon>
        <taxon>Terriglobales</taxon>
        <taxon>Acidobacteriaceae</taxon>
        <taxon>Bryocella</taxon>
    </lineage>
</organism>
<evidence type="ECO:0000256" key="1">
    <source>
        <dbReference type="SAM" id="MobiDB-lite"/>
    </source>
</evidence>
<feature type="signal peptide" evidence="2">
    <location>
        <begin position="1"/>
        <end position="23"/>
    </location>
</feature>
<keyword evidence="2" id="KW-0732">Signal</keyword>
<feature type="compositionally biased region" description="Gly residues" evidence="1">
    <location>
        <begin position="139"/>
        <end position="156"/>
    </location>
</feature>
<reference evidence="3 4" key="1">
    <citation type="submission" date="2016-10" db="EMBL/GenBank/DDBJ databases">
        <authorList>
            <person name="de Groot N.N."/>
        </authorList>
    </citation>
    <scope>NUCLEOTIDE SEQUENCE [LARGE SCALE GENOMIC DNA]</scope>
    <source>
        <strain evidence="3 4">DSM 22489</strain>
    </source>
</reference>
<keyword evidence="4" id="KW-1185">Reference proteome</keyword>
<evidence type="ECO:0000313" key="3">
    <source>
        <dbReference type="EMBL" id="SEG25998.1"/>
    </source>
</evidence>
<name>A0A1H5YPI0_9BACT</name>
<dbReference type="Proteomes" id="UP000236728">
    <property type="component" value="Unassembled WGS sequence"/>
</dbReference>
<evidence type="ECO:0000256" key="2">
    <source>
        <dbReference type="SAM" id="SignalP"/>
    </source>
</evidence>
<sequence length="156" mass="16199">MMSSLKMFALSAVALGGFALAPAAKPQVSIGVDIGGAPVCPYGYFDYAPYDCAPYGYYGPDWFTGGIFIGAGPWFHGPRGFHGHVDNRYDPHHGYNGPLPGRGAQQFNHFQGNEAHDGQGHVVATPNHSGAGEHALPGFHGGGAPRGGSGGGHPRD</sequence>
<proteinExistence type="predicted"/>
<dbReference type="EMBL" id="FNVA01000003">
    <property type="protein sequence ID" value="SEG25998.1"/>
    <property type="molecule type" value="Genomic_DNA"/>
</dbReference>
<dbReference type="AlphaFoldDB" id="A0A1H5YPI0"/>
<feature type="chain" id="PRO_5009290769" evidence="2">
    <location>
        <begin position="24"/>
        <end position="156"/>
    </location>
</feature>
<gene>
    <name evidence="3" type="ORF">SAMN05421819_2417</name>
</gene>
<dbReference type="RefSeq" id="WP_235011538.1">
    <property type="nucleotide sequence ID" value="NZ_FNVA01000003.1"/>
</dbReference>